<protein>
    <submittedName>
        <fullName evidence="3">DUF2264 domain-containing protein</fullName>
    </submittedName>
</protein>
<keyword evidence="4" id="KW-1185">Reference proteome</keyword>
<dbReference type="Pfam" id="PF10022">
    <property type="entry name" value="DUF2264"/>
    <property type="match status" value="1"/>
</dbReference>
<feature type="domain" description="DUF2264" evidence="2">
    <location>
        <begin position="387"/>
        <end position="588"/>
    </location>
</feature>
<dbReference type="PIRSF" id="PIRSF014753">
    <property type="entry name" value="UCP014753"/>
    <property type="match status" value="1"/>
</dbReference>
<accession>A0A4S4BKC9</accession>
<reference evidence="3 4" key="1">
    <citation type="submission" date="2019-04" db="EMBL/GenBank/DDBJ databases">
        <title>Cohnella sp. nov. isolated from preserved vegetables.</title>
        <authorList>
            <person name="Lin S.-Y."/>
            <person name="Hung M.-H."/>
            <person name="Young C.-C."/>
        </authorList>
    </citation>
    <scope>NUCLEOTIDE SEQUENCE [LARGE SCALE GENOMIC DNA]</scope>
    <source>
        <strain evidence="3 4">CC-MHH1044</strain>
    </source>
</reference>
<dbReference type="InterPro" id="IPR016624">
    <property type="entry name" value="UCP014753"/>
</dbReference>
<name>A0A4S4BKC9_9BACL</name>
<evidence type="ECO:0000313" key="4">
    <source>
        <dbReference type="Proteomes" id="UP000310636"/>
    </source>
</evidence>
<dbReference type="InterPro" id="IPR049349">
    <property type="entry name" value="DUF2264_N"/>
</dbReference>
<proteinExistence type="predicted"/>
<feature type="domain" description="DUF2264" evidence="1">
    <location>
        <begin position="20"/>
        <end position="367"/>
    </location>
</feature>
<dbReference type="OrthoDB" id="9813465at2"/>
<comment type="caution">
    <text evidence="3">The sequence shown here is derived from an EMBL/GenBank/DDBJ whole genome shotgun (WGS) entry which is preliminary data.</text>
</comment>
<dbReference type="InterPro" id="IPR049237">
    <property type="entry name" value="DUF2264_C"/>
</dbReference>
<dbReference type="Pfam" id="PF20938">
    <property type="entry name" value="DUF2264_C"/>
    <property type="match status" value="1"/>
</dbReference>
<gene>
    <name evidence="3" type="ORF">E6C55_23570</name>
</gene>
<evidence type="ECO:0000313" key="3">
    <source>
        <dbReference type="EMBL" id="THF74930.1"/>
    </source>
</evidence>
<dbReference type="AlphaFoldDB" id="A0A4S4BKC9"/>
<evidence type="ECO:0000259" key="1">
    <source>
        <dbReference type="Pfam" id="PF10022"/>
    </source>
</evidence>
<organism evidence="3 4">
    <name type="scientific">Cohnella fermenti</name>
    <dbReference type="NCBI Taxonomy" id="2565925"/>
    <lineage>
        <taxon>Bacteria</taxon>
        <taxon>Bacillati</taxon>
        <taxon>Bacillota</taxon>
        <taxon>Bacilli</taxon>
        <taxon>Bacillales</taxon>
        <taxon>Paenibacillaceae</taxon>
        <taxon>Cohnella</taxon>
    </lineage>
</organism>
<dbReference type="RefSeq" id="WP_136372282.1">
    <property type="nucleotide sequence ID" value="NZ_SSOB01000036.1"/>
</dbReference>
<dbReference type="PANTHER" id="PTHR35339">
    <property type="entry name" value="LINALOOL DEHYDRATASE_ISOMERASE DOMAIN-CONTAINING PROTEIN"/>
    <property type="match status" value="1"/>
</dbReference>
<sequence length="620" mass="69226">MESADHPNSRNPIRTNPLRTRDDLRLAFDQLSLPLQPFYSEGAARIELGDTGTSYSPSVAGMEGFSRVLWGMVPLLAGGGDSELWATCLRGIVSGTNPEHEEYWGDIRDYDQRLVEMASFGFALATIPEKIWEPLSDEERERLYRWLNQINGHPVWDCNWLFFRVLVNIGFRRIGRPYDKEQLVRNLNRIDEFYAGEGWFTDGIGGHADYYGPFAIHYYGLLYAKLMREEDPERAARFRERSALFARSFIHWFADDGSALPYGRSMAYRFAQAAFWSAYAYADAGADSGANAIPAGVVKGIVLRHLRWWFRQPIFDAAGVLTIGYRYPSLVIAEQYNSPGSPYWALKTFLPLALAKDHPFWSAEELPLPDLDALSVQKPADLVLVRRKETDHVAAFNAGHAGTNEHAHTSAKYEKFAYSTAFGFSVPKAEWGVAQGAFDSTLALSERDNLFRVRRCNEETRIDGRLLYSRWKPWADVEVRTWIVAGLPRHLRIHRIDSARPLDVAEGGFALGLQDDTLALAEGAKAVASGALGTSAIVSHAGFERAEAVHAQPNTNVLHPRTVIPTLRGSLEPGVHWLVSEVYGEPGGRQDPGSPAFVATIGEDRIDIAEHGGARLTVLF</sequence>
<dbReference type="EMBL" id="SSOB01000036">
    <property type="protein sequence ID" value="THF74930.1"/>
    <property type="molecule type" value="Genomic_DNA"/>
</dbReference>
<dbReference type="PANTHER" id="PTHR35339:SF4">
    <property type="entry name" value="LINALOOL DEHYDRATASE_ISOMERASE DOMAIN-CONTAINING PROTEIN"/>
    <property type="match status" value="1"/>
</dbReference>
<dbReference type="Proteomes" id="UP000310636">
    <property type="component" value="Unassembled WGS sequence"/>
</dbReference>
<evidence type="ECO:0000259" key="2">
    <source>
        <dbReference type="Pfam" id="PF20938"/>
    </source>
</evidence>